<dbReference type="GO" id="GO:0005247">
    <property type="term" value="F:voltage-gated chloride channel activity"/>
    <property type="evidence" value="ECO:0007669"/>
    <property type="project" value="TreeGrafter"/>
</dbReference>
<dbReference type="OrthoDB" id="4564at2759"/>
<dbReference type="SUPFAM" id="SSF81340">
    <property type="entry name" value="Clc chloride channel"/>
    <property type="match status" value="1"/>
</dbReference>
<evidence type="ECO:0000313" key="10">
    <source>
        <dbReference type="EMBL" id="KAF6028259.1"/>
    </source>
</evidence>
<feature type="transmembrane region" description="Helical" evidence="9">
    <location>
        <begin position="164"/>
        <end position="185"/>
    </location>
</feature>
<evidence type="ECO:0000256" key="3">
    <source>
        <dbReference type="ARBA" id="ARBA00022692"/>
    </source>
</evidence>
<keyword evidence="4" id="KW-0677">Repeat</keyword>
<evidence type="ECO:0000256" key="5">
    <source>
        <dbReference type="ARBA" id="ARBA00022989"/>
    </source>
</evidence>
<dbReference type="PANTHER" id="PTHR45720:SF10">
    <property type="entry name" value="CHLORIDE CHANNEL PROTEIN 2"/>
    <property type="match status" value="1"/>
</dbReference>
<dbReference type="FunFam" id="1.10.3080.10:FF:000033">
    <property type="entry name" value="Chloride channel, voltage-sensitive 1"/>
    <property type="match status" value="1"/>
</dbReference>
<keyword evidence="2" id="KW-0813">Transport</keyword>
<keyword evidence="3 9" id="KW-0812">Transmembrane</keyword>
<name>A0A7J7JPJ5_BUGNE</name>
<protein>
    <submittedName>
        <fullName evidence="10">CLCN2</fullName>
    </submittedName>
</protein>
<reference evidence="10" key="1">
    <citation type="submission" date="2020-06" db="EMBL/GenBank/DDBJ databases">
        <title>Draft genome of Bugula neritina, a colonial animal packing powerful symbionts and potential medicines.</title>
        <authorList>
            <person name="Rayko M."/>
        </authorList>
    </citation>
    <scope>NUCLEOTIDE SEQUENCE [LARGE SCALE GENOMIC DNA]</scope>
    <source>
        <strain evidence="10">Kwan_BN1</strain>
    </source>
</reference>
<comment type="caution">
    <text evidence="10">The sequence shown here is derived from an EMBL/GenBank/DDBJ whole genome shotgun (WGS) entry which is preliminary data.</text>
</comment>
<keyword evidence="6" id="KW-0406">Ion transport</keyword>
<feature type="transmembrane region" description="Helical" evidence="9">
    <location>
        <begin position="415"/>
        <end position="435"/>
    </location>
</feature>
<dbReference type="InterPro" id="IPR001807">
    <property type="entry name" value="ClC"/>
</dbReference>
<gene>
    <name evidence="10" type="ORF">EB796_013425</name>
</gene>
<feature type="transmembrane region" description="Helical" evidence="9">
    <location>
        <begin position="382"/>
        <end position="403"/>
    </location>
</feature>
<feature type="transmembrane region" description="Helical" evidence="9">
    <location>
        <begin position="59"/>
        <end position="82"/>
    </location>
</feature>
<comment type="subcellular location">
    <subcellularLocation>
        <location evidence="1">Membrane</location>
        <topology evidence="1">Multi-pass membrane protein</topology>
    </subcellularLocation>
</comment>
<keyword evidence="5 9" id="KW-1133">Transmembrane helix</keyword>
<accession>A0A7J7JPJ5</accession>
<sequence length="562" mass="62278">MRVVVNKIGEDWIFLFLLGCIMAMLSFLMDFCILHLLEAHNVMYEEAARIHPALQVTTWIVYPIILILFSTYFVHMVAPNAIGSGIPEMKTILRGVILKEYLTFRTLLSKMVGLTTSLGSGLPFGKEGPFVHIASIVATLLSKSISSFRGIYENESRNNEMLAAAAATGVACTFAAPIGGVLFSIEVTATYFAVRNYWRGFFSAACAAILFRLCAIWFEDENTVTAIFRTTLRHEFPFDAAEFLCFAGIGTKDALQWLGGSSVCVAPSKFVFLMRKNKRFSGFLQSYRFIYPLIVTSIITAATCPQSLGQYMGGGITFRRALSDFFANVTWSDKYNEMLTIDEQIIIARWDNPSIWVSLVTYMMFIFLMSAVAITLPVPSGVFIPVFAMGAAFGRLVGEAMYVFFPNGINNGYSIYQVIPAGYAVVGAAALSGAVTRTISTSMIVFEMTGQLSHLLPAVLAVLIANAVANILQPSIYDSIIQIKRLPYLPNLLPNNSSAHRTMAEDIMVKDVKIISHESTTYEDIRSLLSQNEGLRAFPLVENKSKYVNKFSVFKYECLLVM</sequence>
<evidence type="ECO:0000256" key="1">
    <source>
        <dbReference type="ARBA" id="ARBA00004141"/>
    </source>
</evidence>
<evidence type="ECO:0000256" key="7">
    <source>
        <dbReference type="ARBA" id="ARBA00023136"/>
    </source>
</evidence>
<evidence type="ECO:0000256" key="2">
    <source>
        <dbReference type="ARBA" id="ARBA00022448"/>
    </source>
</evidence>
<dbReference type="InterPro" id="IPR050970">
    <property type="entry name" value="Cl_channel_volt-gated"/>
</dbReference>
<feature type="transmembrane region" description="Helical" evidence="9">
    <location>
        <begin position="355"/>
        <end position="376"/>
    </location>
</feature>
<proteinExistence type="predicted"/>
<dbReference type="PANTHER" id="PTHR45720">
    <property type="entry name" value="CHLORIDE CHANNEL PROTEIN 2"/>
    <property type="match status" value="1"/>
</dbReference>
<feature type="transmembrane region" description="Helical" evidence="9">
    <location>
        <begin position="102"/>
        <end position="124"/>
    </location>
</feature>
<dbReference type="PRINTS" id="PR00762">
    <property type="entry name" value="CLCHANNEL"/>
</dbReference>
<dbReference type="InterPro" id="IPR014743">
    <property type="entry name" value="Cl-channel_core"/>
</dbReference>
<keyword evidence="11" id="KW-1185">Reference proteome</keyword>
<dbReference type="Gene3D" id="3.10.580.10">
    <property type="entry name" value="CBS-domain"/>
    <property type="match status" value="1"/>
</dbReference>
<keyword evidence="8" id="KW-0868">Chloride</keyword>
<evidence type="ECO:0000256" key="8">
    <source>
        <dbReference type="ARBA" id="ARBA00023214"/>
    </source>
</evidence>
<dbReference type="GO" id="GO:0005886">
    <property type="term" value="C:plasma membrane"/>
    <property type="evidence" value="ECO:0007669"/>
    <property type="project" value="TreeGrafter"/>
</dbReference>
<dbReference type="Proteomes" id="UP000593567">
    <property type="component" value="Unassembled WGS sequence"/>
</dbReference>
<dbReference type="InterPro" id="IPR046342">
    <property type="entry name" value="CBS_dom_sf"/>
</dbReference>
<feature type="transmembrane region" description="Helical" evidence="9">
    <location>
        <begin position="455"/>
        <end position="477"/>
    </location>
</feature>
<organism evidence="10 11">
    <name type="scientific">Bugula neritina</name>
    <name type="common">Brown bryozoan</name>
    <name type="synonym">Sertularia neritina</name>
    <dbReference type="NCBI Taxonomy" id="10212"/>
    <lineage>
        <taxon>Eukaryota</taxon>
        <taxon>Metazoa</taxon>
        <taxon>Spiralia</taxon>
        <taxon>Lophotrochozoa</taxon>
        <taxon>Bryozoa</taxon>
        <taxon>Gymnolaemata</taxon>
        <taxon>Cheilostomatida</taxon>
        <taxon>Flustrina</taxon>
        <taxon>Buguloidea</taxon>
        <taxon>Bugulidae</taxon>
        <taxon>Bugula</taxon>
    </lineage>
</organism>
<feature type="transmembrane region" description="Helical" evidence="9">
    <location>
        <begin position="12"/>
        <end position="37"/>
    </location>
</feature>
<evidence type="ECO:0000256" key="6">
    <source>
        <dbReference type="ARBA" id="ARBA00023065"/>
    </source>
</evidence>
<evidence type="ECO:0000313" key="11">
    <source>
        <dbReference type="Proteomes" id="UP000593567"/>
    </source>
</evidence>
<evidence type="ECO:0000256" key="9">
    <source>
        <dbReference type="SAM" id="Phobius"/>
    </source>
</evidence>
<dbReference type="EMBL" id="VXIV02001969">
    <property type="protein sequence ID" value="KAF6028259.1"/>
    <property type="molecule type" value="Genomic_DNA"/>
</dbReference>
<dbReference type="CDD" id="cd03683">
    <property type="entry name" value="ClC_1_like"/>
    <property type="match status" value="1"/>
</dbReference>
<evidence type="ECO:0000256" key="4">
    <source>
        <dbReference type="ARBA" id="ARBA00022737"/>
    </source>
</evidence>
<dbReference type="Gene3D" id="1.10.3080.10">
    <property type="entry name" value="Clc chloride channel"/>
    <property type="match status" value="1"/>
</dbReference>
<dbReference type="Pfam" id="PF00654">
    <property type="entry name" value="Voltage_CLC"/>
    <property type="match status" value="1"/>
</dbReference>
<keyword evidence="7 9" id="KW-0472">Membrane</keyword>
<feature type="transmembrane region" description="Helical" evidence="9">
    <location>
        <begin position="197"/>
        <end position="218"/>
    </location>
</feature>
<dbReference type="AlphaFoldDB" id="A0A7J7JPJ5"/>